<feature type="compositionally biased region" description="Polar residues" evidence="3">
    <location>
        <begin position="1118"/>
        <end position="1137"/>
    </location>
</feature>
<gene>
    <name evidence="5" type="ORF">DSTB1V02_LOCUS705</name>
</gene>
<dbReference type="SMART" id="SM00324">
    <property type="entry name" value="RhoGAP"/>
    <property type="match status" value="1"/>
</dbReference>
<feature type="compositionally biased region" description="Basic and acidic residues" evidence="3">
    <location>
        <begin position="729"/>
        <end position="738"/>
    </location>
</feature>
<dbReference type="Pfam" id="PF00788">
    <property type="entry name" value="RA"/>
    <property type="match status" value="1"/>
</dbReference>
<dbReference type="PROSITE" id="PS50238">
    <property type="entry name" value="RHOGAP"/>
    <property type="match status" value="1"/>
</dbReference>
<feature type="domain" description="Rho-GAP" evidence="4">
    <location>
        <begin position="425"/>
        <end position="614"/>
    </location>
</feature>
<keyword evidence="1" id="KW-0343">GTPase activation</keyword>
<evidence type="ECO:0000313" key="5">
    <source>
        <dbReference type="EMBL" id="CAD7240692.1"/>
    </source>
</evidence>
<feature type="region of interest" description="Disordered" evidence="3">
    <location>
        <begin position="1020"/>
        <end position="1078"/>
    </location>
</feature>
<feature type="compositionally biased region" description="Low complexity" evidence="3">
    <location>
        <begin position="932"/>
        <end position="948"/>
    </location>
</feature>
<dbReference type="EMBL" id="CAJPEV010000053">
    <property type="protein sequence ID" value="CAG0879689.1"/>
    <property type="molecule type" value="Genomic_DNA"/>
</dbReference>
<dbReference type="InterPro" id="IPR035899">
    <property type="entry name" value="DBL_dom_sf"/>
</dbReference>
<organism evidence="5">
    <name type="scientific">Darwinula stevensoni</name>
    <dbReference type="NCBI Taxonomy" id="69355"/>
    <lineage>
        <taxon>Eukaryota</taxon>
        <taxon>Metazoa</taxon>
        <taxon>Ecdysozoa</taxon>
        <taxon>Arthropoda</taxon>
        <taxon>Crustacea</taxon>
        <taxon>Oligostraca</taxon>
        <taxon>Ostracoda</taxon>
        <taxon>Podocopa</taxon>
        <taxon>Podocopida</taxon>
        <taxon>Darwinulocopina</taxon>
        <taxon>Darwinuloidea</taxon>
        <taxon>Darwinulidae</taxon>
        <taxon>Darwinula</taxon>
    </lineage>
</organism>
<evidence type="ECO:0000256" key="2">
    <source>
        <dbReference type="ARBA" id="ARBA00022553"/>
    </source>
</evidence>
<dbReference type="CDD" id="cd04402">
    <property type="entry name" value="RhoGAP_ARHGAP20"/>
    <property type="match status" value="1"/>
</dbReference>
<dbReference type="InterPro" id="IPR011993">
    <property type="entry name" value="PH-like_dom_sf"/>
</dbReference>
<keyword evidence="2" id="KW-0597">Phosphoprotein</keyword>
<feature type="compositionally biased region" description="Polar residues" evidence="3">
    <location>
        <begin position="687"/>
        <end position="705"/>
    </location>
</feature>
<dbReference type="InterPro" id="IPR008936">
    <property type="entry name" value="Rho_GTPase_activation_prot"/>
</dbReference>
<dbReference type="Gene3D" id="2.30.29.30">
    <property type="entry name" value="Pleckstrin-homology domain (PH domain)/Phosphotyrosine-binding domain (PTB)"/>
    <property type="match status" value="1"/>
</dbReference>
<dbReference type="Gene3D" id="1.10.555.10">
    <property type="entry name" value="Rho GTPase activation protein"/>
    <property type="match status" value="1"/>
</dbReference>
<dbReference type="InterPro" id="IPR000159">
    <property type="entry name" value="RA_dom"/>
</dbReference>
<dbReference type="GO" id="GO:0005096">
    <property type="term" value="F:GTPase activator activity"/>
    <property type="evidence" value="ECO:0007669"/>
    <property type="project" value="UniProtKB-KW"/>
</dbReference>
<keyword evidence="6" id="KW-1185">Reference proteome</keyword>
<accession>A0A7R8X177</accession>
<feature type="compositionally biased region" description="Low complexity" evidence="3">
    <location>
        <begin position="714"/>
        <end position="726"/>
    </location>
</feature>
<feature type="compositionally biased region" description="Polar residues" evidence="3">
    <location>
        <begin position="806"/>
        <end position="816"/>
    </location>
</feature>
<dbReference type="OrthoDB" id="27389at2759"/>
<evidence type="ECO:0000313" key="6">
    <source>
        <dbReference type="Proteomes" id="UP000677054"/>
    </source>
</evidence>
<sequence length="1283" mass="141985">MNERDMAYIAPRTCPLHTRQIHRVSQYEKYLEDLLKETRPDHPDHDDLVKVAAKAKQVWSGPGGDGRETETETDLDRIQDLFPSDTLHLHSKEPSVAKMKGLLKRRGGAGHRLHRVLSSSKGGGESPEPGPGPGPPTREFLMETPVHFTTGVQSQERHLFLFNDLLLVAKSRSGGHFKLKERVRVRELWLTSNALEEVSEVTKNPDTSFVLGWPVTNVVATFNTGATKELWMKKLSQLMDSEKEREPRSLTIQVTFFDHVNNIEYCKTLSVGPRDTALECIKMALDHLEMGGVDPAHFQLWAITGLEDSPYPLIGHEHPFAIKMHVLRETLLSLEPETDFFPHPHPDLNPIARCQFVLRRTRKDSVGSEGKKVKGGMMKGTSIAKSPIRLHKMFRRSLTKLDTVVDGEGGGGGMSPCSGGLLFGQPLGKLCETESVPRPVMDMLSQLFLKGPFTHGIFRKSANARQVRELHDRLDSEPDVELDDVPIFTVAALFKDFLRSLPDCLLGSHLYSDWLRVAHCPSDRDKILHMQALFSKLPKENITLLQHFLCVLYHISQRSGENQMSSGNLAVCVGPSILSPPASSPNPMLALNAQTSKLIPSLVELMIDRCPEIFGSETLKLFGDPPPKDPSRSPDSGAEESDSLHSLQSGHSGGRDGLRRDDSSIDSLEREFLGEEGSPLPRKDKMSLTNLSRDSGLTMSDTQLYTPDEEESESTSSGEKSNYSSSGHGSEKEKDPPYAHHHKLTVSYSSPMYNGEKESGKTSVMNPHFQRQDWTRKRSALRKLQSARPLNGVDVRHSPLRRSASEESLMNVSSGRAVSPKRPALHGKGPAPPPPLISTQHRIVIENSSPSPPMHRSRSVHHVHEEHDEEGAGTCSQGVPHGDEVDSSTLSDDDDSTPHVSRSNSRGKDCGIVVQPLGSGIRPSCEININRTASSSTVKSTDSSSTLTNGSICSGGGVVGTCSRPPSYEEALNRRSTLLHGDQSSLQQSKLSAKAKSLYEESLRLYAESTGDFVYASASRVETHDDASPPPPLPPKQKLRRGSGIKQHVPVHVQHPQQQQLQHQQQDNSSSPCRRPRPYSMNEEMVEAAEPIYAPVPHARRKAVNRAIATPPVERQSVETQTDPELDSGTTWSQTPTGKFVSSVRIESTSPTSVSCPRPGRRATPPARNSSSRSKSLPPQERLVSEESESDMDVHDELPDPTLRKEISWSVSQLRALFGDRQASNLQLSPPYFRNCDGKKEYPPPYRHPPVHRATPHPPKYHFGQNNHHSQDTSNGYGEESYV</sequence>
<feature type="compositionally biased region" description="Polar residues" evidence="3">
    <location>
        <begin position="1264"/>
        <end position="1276"/>
    </location>
</feature>
<dbReference type="SUPFAM" id="SSF50729">
    <property type="entry name" value="PH domain-like"/>
    <property type="match status" value="1"/>
</dbReference>
<feature type="compositionally biased region" description="Polar residues" evidence="3">
    <location>
        <begin position="1145"/>
        <end position="1155"/>
    </location>
</feature>
<evidence type="ECO:0000259" key="4">
    <source>
        <dbReference type="PROSITE" id="PS50238"/>
    </source>
</evidence>
<dbReference type="InterPro" id="IPR047887">
    <property type="entry name" value="ARHGAP20_PH"/>
</dbReference>
<dbReference type="InterPro" id="IPR047886">
    <property type="entry name" value="ARHGAP20-like_RhoGAP"/>
</dbReference>
<dbReference type="SUPFAM" id="SSF48065">
    <property type="entry name" value="DBL homology domain (DH-domain)"/>
    <property type="match status" value="1"/>
</dbReference>
<dbReference type="CDD" id="cd13319">
    <property type="entry name" value="PH_RARhoGAP"/>
    <property type="match status" value="1"/>
</dbReference>
<dbReference type="Pfam" id="PF00620">
    <property type="entry name" value="RhoGAP"/>
    <property type="match status" value="1"/>
</dbReference>
<dbReference type="SUPFAM" id="SSF48350">
    <property type="entry name" value="GTPase activation domain, GAP"/>
    <property type="match status" value="1"/>
</dbReference>
<feature type="region of interest" description="Disordered" evidence="3">
    <location>
        <begin position="1227"/>
        <end position="1283"/>
    </location>
</feature>
<feature type="compositionally biased region" description="Basic and acidic residues" evidence="3">
    <location>
        <begin position="653"/>
        <end position="673"/>
    </location>
</feature>
<name>A0A7R8X177_9CRUS</name>
<dbReference type="EMBL" id="LR899570">
    <property type="protein sequence ID" value="CAD7240692.1"/>
    <property type="molecule type" value="Genomic_DNA"/>
</dbReference>
<feature type="region of interest" description="Disordered" evidence="3">
    <location>
        <begin position="1108"/>
        <end position="1199"/>
    </location>
</feature>
<dbReference type="Pfam" id="PF22286">
    <property type="entry name" value="RHG20_PH"/>
    <property type="match status" value="1"/>
</dbReference>
<reference evidence="5" key="1">
    <citation type="submission" date="2020-11" db="EMBL/GenBank/DDBJ databases">
        <authorList>
            <person name="Tran Van P."/>
        </authorList>
    </citation>
    <scope>NUCLEOTIDE SEQUENCE</scope>
</reference>
<feature type="region of interest" description="Disordered" evidence="3">
    <location>
        <begin position="108"/>
        <end position="139"/>
    </location>
</feature>
<dbReference type="Proteomes" id="UP000677054">
    <property type="component" value="Unassembled WGS sequence"/>
</dbReference>
<dbReference type="GO" id="GO:0007165">
    <property type="term" value="P:signal transduction"/>
    <property type="evidence" value="ECO:0007669"/>
    <property type="project" value="InterPro"/>
</dbReference>
<dbReference type="PANTHER" id="PTHR23179:SF3">
    <property type="entry name" value="RHO GTPASE-ACTIVATING PROTEIN 20"/>
    <property type="match status" value="1"/>
</dbReference>
<feature type="region of interest" description="Disordered" evidence="3">
    <location>
        <begin position="618"/>
        <end position="958"/>
    </location>
</feature>
<evidence type="ECO:0000256" key="3">
    <source>
        <dbReference type="SAM" id="MobiDB-lite"/>
    </source>
</evidence>
<dbReference type="InterPro" id="IPR000198">
    <property type="entry name" value="RhoGAP_dom"/>
</dbReference>
<protein>
    <recommendedName>
        <fullName evidence="4">Rho-GAP domain-containing protein</fullName>
    </recommendedName>
</protein>
<dbReference type="GO" id="GO:0035023">
    <property type="term" value="P:regulation of Rho protein signal transduction"/>
    <property type="evidence" value="ECO:0007669"/>
    <property type="project" value="InterPro"/>
</dbReference>
<dbReference type="PANTHER" id="PTHR23179">
    <property type="entry name" value="T-CELL ACTIVATION RHO GTPASE ACTIVATING PROTEIN-RELATED"/>
    <property type="match status" value="1"/>
</dbReference>
<evidence type="ECO:0000256" key="1">
    <source>
        <dbReference type="ARBA" id="ARBA00022468"/>
    </source>
</evidence>
<feature type="compositionally biased region" description="Low complexity" evidence="3">
    <location>
        <begin position="1047"/>
        <end position="1073"/>
    </location>
</feature>
<proteinExistence type="predicted"/>